<protein>
    <submittedName>
        <fullName evidence="1">Uncharacterized protein</fullName>
    </submittedName>
</protein>
<comment type="caution">
    <text evidence="1">The sequence shown here is derived from an EMBL/GenBank/DDBJ whole genome shotgun (WGS) entry which is preliminary data.</text>
</comment>
<evidence type="ECO:0000313" key="2">
    <source>
        <dbReference type="Proteomes" id="UP000622653"/>
    </source>
</evidence>
<dbReference type="EMBL" id="JADKPV010000010">
    <property type="protein sequence ID" value="MBF4502249.1"/>
    <property type="molecule type" value="Genomic_DNA"/>
</dbReference>
<dbReference type="AlphaFoldDB" id="A0A8J7KM84"/>
<keyword evidence="2" id="KW-1185">Reference proteome</keyword>
<accession>A0A8J7KM84</accession>
<dbReference type="RefSeq" id="WP_194563735.1">
    <property type="nucleotide sequence ID" value="NZ_JADKPV010000010.1"/>
</dbReference>
<gene>
    <name evidence="1" type="ORF">IRY55_12845</name>
</gene>
<proteinExistence type="predicted"/>
<sequence length="156" mass="18792">MNTDNNIFQLPAEIDLLFDNKKLDVLIYLVTMYHLAVNFRKRRFSLEQLLYYYSIIYFESHEINSPLIYKYLRDKKRVNEIMIYLENLHFIQIHGDIFTPINKLKISVTQRGIGAIDALESDSVEMYLNKIFIIIRDYPYETMSTRFNHLLYEGEF</sequence>
<organism evidence="1 2">
    <name type="scientific">Savagea serpentis</name>
    <dbReference type="NCBI Taxonomy" id="2785297"/>
    <lineage>
        <taxon>Bacteria</taxon>
        <taxon>Bacillati</taxon>
        <taxon>Bacillota</taxon>
        <taxon>Bacilli</taxon>
        <taxon>Bacillales</taxon>
        <taxon>Caryophanaceae</taxon>
        <taxon>Savagea</taxon>
    </lineage>
</organism>
<dbReference type="Proteomes" id="UP000622653">
    <property type="component" value="Unassembled WGS sequence"/>
</dbReference>
<evidence type="ECO:0000313" key="1">
    <source>
        <dbReference type="EMBL" id="MBF4502249.1"/>
    </source>
</evidence>
<name>A0A8J7KM84_9BACL</name>
<reference evidence="1" key="1">
    <citation type="submission" date="2020-11" db="EMBL/GenBank/DDBJ databases">
        <title>Multidrug resistant novel bacterium Savagea serpentis sp. nov., isolated from the scats of a vine snake (Ahaetulla nasuta).</title>
        <authorList>
            <person name="Venkata Ramana V."/>
            <person name="Vikas Patil S."/>
            <person name="Yogita Lugani V."/>
        </authorList>
    </citation>
    <scope>NUCLEOTIDE SEQUENCE</scope>
    <source>
        <strain evidence="1">SN6</strain>
    </source>
</reference>